<dbReference type="Proteomes" id="UP000693970">
    <property type="component" value="Unassembled WGS sequence"/>
</dbReference>
<keyword evidence="9" id="KW-1185">Reference proteome</keyword>
<feature type="domain" description="Glucose-methanol-choline oxidoreductase N-terminal" evidence="7">
    <location>
        <begin position="328"/>
        <end position="342"/>
    </location>
</feature>
<evidence type="ECO:0000256" key="4">
    <source>
        <dbReference type="RuleBase" id="RU003968"/>
    </source>
</evidence>
<evidence type="ECO:0000256" key="2">
    <source>
        <dbReference type="ARBA" id="ARBA00022630"/>
    </source>
</evidence>
<dbReference type="AlphaFoldDB" id="A0A9K3M136"/>
<dbReference type="PROSITE" id="PS00624">
    <property type="entry name" value="GMC_OXRED_2"/>
    <property type="match status" value="1"/>
</dbReference>
<protein>
    <submittedName>
        <fullName evidence="8">Choline dehydrogenase</fullName>
    </submittedName>
</protein>
<comment type="caution">
    <text evidence="8">The sequence shown here is derived from an EMBL/GenBank/DDBJ whole genome shotgun (WGS) entry which is preliminary data.</text>
</comment>
<keyword evidence="3 4" id="KW-0274">FAD</keyword>
<dbReference type="PROSITE" id="PS00623">
    <property type="entry name" value="GMC_OXRED_1"/>
    <property type="match status" value="1"/>
</dbReference>
<feature type="region of interest" description="Disordered" evidence="5">
    <location>
        <begin position="617"/>
        <end position="638"/>
    </location>
</feature>
<gene>
    <name evidence="8" type="ORF">IV203_028082</name>
</gene>
<keyword evidence="2 4" id="KW-0285">Flavoprotein</keyword>
<evidence type="ECO:0000313" key="8">
    <source>
        <dbReference type="EMBL" id="KAG7370336.1"/>
    </source>
</evidence>
<dbReference type="PANTHER" id="PTHR11552:SF147">
    <property type="entry name" value="CHOLINE DEHYDROGENASE, MITOCHONDRIAL"/>
    <property type="match status" value="1"/>
</dbReference>
<feature type="domain" description="Glucose-methanol-choline oxidoreductase N-terminal" evidence="6">
    <location>
        <begin position="132"/>
        <end position="155"/>
    </location>
</feature>
<dbReference type="EMBL" id="JAGRRH010000005">
    <property type="protein sequence ID" value="KAG7370336.1"/>
    <property type="molecule type" value="Genomic_DNA"/>
</dbReference>
<organism evidence="8 9">
    <name type="scientific">Nitzschia inconspicua</name>
    <dbReference type="NCBI Taxonomy" id="303405"/>
    <lineage>
        <taxon>Eukaryota</taxon>
        <taxon>Sar</taxon>
        <taxon>Stramenopiles</taxon>
        <taxon>Ochrophyta</taxon>
        <taxon>Bacillariophyta</taxon>
        <taxon>Bacillariophyceae</taxon>
        <taxon>Bacillariophycidae</taxon>
        <taxon>Bacillariales</taxon>
        <taxon>Bacillariaceae</taxon>
        <taxon>Nitzschia</taxon>
    </lineage>
</organism>
<proteinExistence type="inferred from homology"/>
<dbReference type="InterPro" id="IPR012132">
    <property type="entry name" value="GMC_OxRdtase"/>
</dbReference>
<dbReference type="InterPro" id="IPR000172">
    <property type="entry name" value="GMC_OxRdtase_N"/>
</dbReference>
<name>A0A9K3M136_9STRA</name>
<evidence type="ECO:0000313" key="9">
    <source>
        <dbReference type="Proteomes" id="UP000693970"/>
    </source>
</evidence>
<comment type="similarity">
    <text evidence="4">Belongs to the GMC oxidoreductase family.</text>
</comment>
<dbReference type="Pfam" id="PF00732">
    <property type="entry name" value="GMC_oxred_N"/>
    <property type="match status" value="1"/>
</dbReference>
<evidence type="ECO:0000256" key="5">
    <source>
        <dbReference type="SAM" id="MobiDB-lite"/>
    </source>
</evidence>
<evidence type="ECO:0000259" key="6">
    <source>
        <dbReference type="PROSITE" id="PS00623"/>
    </source>
</evidence>
<dbReference type="GO" id="GO:0050660">
    <property type="term" value="F:flavin adenine dinucleotide binding"/>
    <property type="evidence" value="ECO:0007669"/>
    <property type="project" value="InterPro"/>
</dbReference>
<feature type="compositionally biased region" description="Basic and acidic residues" evidence="5">
    <location>
        <begin position="629"/>
        <end position="638"/>
    </location>
</feature>
<evidence type="ECO:0000256" key="1">
    <source>
        <dbReference type="ARBA" id="ARBA00001974"/>
    </source>
</evidence>
<reference evidence="8" key="1">
    <citation type="journal article" date="2021" name="Sci. Rep.">
        <title>Diploid genomic architecture of Nitzschia inconspicua, an elite biomass production diatom.</title>
        <authorList>
            <person name="Oliver A."/>
            <person name="Podell S."/>
            <person name="Pinowska A."/>
            <person name="Traller J.C."/>
            <person name="Smith S.R."/>
            <person name="McClure R."/>
            <person name="Beliaev A."/>
            <person name="Bohutskyi P."/>
            <person name="Hill E.A."/>
            <person name="Rabines A."/>
            <person name="Zheng H."/>
            <person name="Allen L.Z."/>
            <person name="Kuo A."/>
            <person name="Grigoriev I.V."/>
            <person name="Allen A.E."/>
            <person name="Hazlebeck D."/>
            <person name="Allen E.E."/>
        </authorList>
    </citation>
    <scope>NUCLEOTIDE SEQUENCE</scope>
    <source>
        <strain evidence="8">Hildebrandi</strain>
    </source>
</reference>
<dbReference type="Pfam" id="PF05199">
    <property type="entry name" value="GMC_oxred_C"/>
    <property type="match status" value="1"/>
</dbReference>
<dbReference type="NCBIfam" id="NF002550">
    <property type="entry name" value="PRK02106.1"/>
    <property type="match status" value="1"/>
</dbReference>
<dbReference type="OrthoDB" id="269227at2759"/>
<evidence type="ECO:0000256" key="3">
    <source>
        <dbReference type="ARBA" id="ARBA00022827"/>
    </source>
</evidence>
<evidence type="ECO:0000259" key="7">
    <source>
        <dbReference type="PROSITE" id="PS00624"/>
    </source>
</evidence>
<reference evidence="8" key="2">
    <citation type="submission" date="2021-04" db="EMBL/GenBank/DDBJ databases">
        <authorList>
            <person name="Podell S."/>
        </authorList>
    </citation>
    <scope>NUCLEOTIDE SEQUENCE</scope>
    <source>
        <strain evidence="8">Hildebrandi</strain>
    </source>
</reference>
<dbReference type="PIRSF" id="PIRSF000137">
    <property type="entry name" value="Alcohol_oxidase"/>
    <property type="match status" value="1"/>
</dbReference>
<comment type="cofactor">
    <cofactor evidence="1">
        <name>FAD</name>
        <dbReference type="ChEBI" id="CHEBI:57692"/>
    </cofactor>
</comment>
<accession>A0A9K3M136</accession>
<dbReference type="PANTHER" id="PTHR11552">
    <property type="entry name" value="GLUCOSE-METHANOL-CHOLINE GMC OXIDOREDUCTASE"/>
    <property type="match status" value="1"/>
</dbReference>
<dbReference type="InterPro" id="IPR007867">
    <property type="entry name" value="GMC_OxRtase_C"/>
</dbReference>
<dbReference type="GO" id="GO:0016614">
    <property type="term" value="F:oxidoreductase activity, acting on CH-OH group of donors"/>
    <property type="evidence" value="ECO:0007669"/>
    <property type="project" value="InterPro"/>
</dbReference>
<sequence>MNATSKFISKSRPGSLDRIRRRHHLYNNDVDILRLFSSPRRFLSSSSTTNPDYIVVGAGSAGCVVASRLVEAGKTVTLLEAGHSDRGGNFRDFFLYMPTALAWPMSSPRYNWAFPVQPEPTLNDRIISCPRGKGLGGSSSINGMVYVRGHPENFNDWQRLGATGWSYEHVLPYFIKAEHWAHKDDNNNNDDDIYRGNEGPLHVKNGDNAANTPLYELFQQAGDQAGYGRTDDYNGRRQEGFGPMAMTVFHSGPLKGMRCSTSSAYLHPTLKKHPDKLQIKTQVLTEKIVFDTTTATDKPTATGVMYTDLETNTRHTLSCNQEVIVCAGSIQSPQLLQISGIGDKDHLQKIGVDSIVHHNPHVGRNLQDHVELYFQQEVTVPISIAPILNSYWEQFRLGLEWVVTRQGLGATNQFEAAAFVRTSPEKRFPDVQFHFLPVAVSYDGVTVADSRTGHSLQIHVGTSASASRGHVLATSPCASDVPYIRFNYMSQPEDWIDMKAAIEIARQVLRQPALQGIVGDEILPGSDTDLDEYICDHVESAYHPCGTCKMGDSQDDHDAVVDSSGQVHGVTNLRVVDASIFPTITNGNLNAPVIMAAERISDLILKREPLPAVQFTTENAPWIPPPNGSDRERDPLVP</sequence>